<evidence type="ECO:0000313" key="7">
    <source>
        <dbReference type="EMBL" id="RNJ50463.1"/>
    </source>
</evidence>
<dbReference type="Pfam" id="PF02777">
    <property type="entry name" value="Sod_Fe_C"/>
    <property type="match status" value="1"/>
</dbReference>
<proteinExistence type="inferred from homology"/>
<dbReference type="PANTHER" id="PTHR11404:SF6">
    <property type="entry name" value="SUPEROXIDE DISMUTASE [MN], MITOCHONDRIAL"/>
    <property type="match status" value="1"/>
</dbReference>
<evidence type="ECO:0000259" key="6">
    <source>
        <dbReference type="Pfam" id="PF02777"/>
    </source>
</evidence>
<sequence>MTIRIGRRQFLAASAAAGAALNASAASAENDAAVLRKGGVNTPLPLPFDPAKIKGLSEKLLISHYENNYIGAIKRLNAIGQELAALNFDKAPGFQINGLKREELIATNSMILHEVYFAGLGDGSKPGADLAQAIDRDFGGFARWRSEFLGMGKALGGGSGWVILAYDKHGKRLVNSWANDHTQNMAGGDPLLVLDMFEHAYQMDFGAKAADYVKVVMEAFSWSNADRLYAKYSKT</sequence>
<dbReference type="InterPro" id="IPR006311">
    <property type="entry name" value="TAT_signal"/>
</dbReference>
<evidence type="ECO:0000256" key="5">
    <source>
        <dbReference type="SAM" id="SignalP"/>
    </source>
</evidence>
<evidence type="ECO:0000256" key="1">
    <source>
        <dbReference type="ARBA" id="ARBA00008714"/>
    </source>
</evidence>
<dbReference type="EMBL" id="QWDD01000001">
    <property type="protein sequence ID" value="RNJ50463.1"/>
    <property type="molecule type" value="Genomic_DNA"/>
</dbReference>
<dbReference type="RefSeq" id="WP_123176394.1">
    <property type="nucleotide sequence ID" value="NZ_QWDD01000001.1"/>
</dbReference>
<gene>
    <name evidence="7" type="ORF">D1O30_13605</name>
</gene>
<protein>
    <recommendedName>
        <fullName evidence="2">superoxide dismutase</fullName>
        <ecNumber evidence="2">1.15.1.1</ecNumber>
    </recommendedName>
</protein>
<dbReference type="InterPro" id="IPR019832">
    <property type="entry name" value="Mn/Fe_SOD_C"/>
</dbReference>
<dbReference type="SUPFAM" id="SSF46609">
    <property type="entry name" value="Fe,Mn superoxide dismutase (SOD), N-terminal domain"/>
    <property type="match status" value="1"/>
</dbReference>
<dbReference type="OrthoDB" id="9803125at2"/>
<organism evidence="7 8">
    <name type="scientific">Methylocystis hirsuta</name>
    <dbReference type="NCBI Taxonomy" id="369798"/>
    <lineage>
        <taxon>Bacteria</taxon>
        <taxon>Pseudomonadati</taxon>
        <taxon>Pseudomonadota</taxon>
        <taxon>Alphaproteobacteria</taxon>
        <taxon>Hyphomicrobiales</taxon>
        <taxon>Methylocystaceae</taxon>
        <taxon>Methylocystis</taxon>
    </lineage>
</organism>
<feature type="domain" description="Manganese/iron superoxide dismutase C-terminal" evidence="6">
    <location>
        <begin position="128"/>
        <end position="226"/>
    </location>
</feature>
<keyword evidence="5" id="KW-0732">Signal</keyword>
<dbReference type="PROSITE" id="PS51318">
    <property type="entry name" value="TAT"/>
    <property type="match status" value="1"/>
</dbReference>
<evidence type="ECO:0000256" key="4">
    <source>
        <dbReference type="ARBA" id="ARBA00023002"/>
    </source>
</evidence>
<dbReference type="GO" id="GO:0046872">
    <property type="term" value="F:metal ion binding"/>
    <property type="evidence" value="ECO:0007669"/>
    <property type="project" value="UniProtKB-KW"/>
</dbReference>
<dbReference type="Proteomes" id="UP000268623">
    <property type="component" value="Unassembled WGS sequence"/>
</dbReference>
<accession>A0A3M9XQF2</accession>
<dbReference type="SUPFAM" id="SSF54719">
    <property type="entry name" value="Fe,Mn superoxide dismutase (SOD), C-terminal domain"/>
    <property type="match status" value="1"/>
</dbReference>
<name>A0A3M9XQF2_9HYPH</name>
<dbReference type="PANTHER" id="PTHR11404">
    <property type="entry name" value="SUPEROXIDE DISMUTASE 2"/>
    <property type="match status" value="1"/>
</dbReference>
<keyword evidence="3" id="KW-0479">Metal-binding</keyword>
<dbReference type="InterPro" id="IPR050265">
    <property type="entry name" value="Fe/Mn_Superoxide_Dismutase"/>
</dbReference>
<comment type="caution">
    <text evidence="7">The sequence shown here is derived from an EMBL/GenBank/DDBJ whole genome shotgun (WGS) entry which is preliminary data.</text>
</comment>
<keyword evidence="8" id="KW-1185">Reference proteome</keyword>
<comment type="similarity">
    <text evidence="1">Belongs to the iron/manganese superoxide dismutase family.</text>
</comment>
<evidence type="ECO:0000256" key="3">
    <source>
        <dbReference type="ARBA" id="ARBA00022723"/>
    </source>
</evidence>
<evidence type="ECO:0000256" key="2">
    <source>
        <dbReference type="ARBA" id="ARBA00012682"/>
    </source>
</evidence>
<keyword evidence="4" id="KW-0560">Oxidoreductase</keyword>
<dbReference type="InterPro" id="IPR036324">
    <property type="entry name" value="Mn/Fe_SOD_N_sf"/>
</dbReference>
<feature type="chain" id="PRO_5018268733" description="superoxide dismutase" evidence="5">
    <location>
        <begin position="29"/>
        <end position="235"/>
    </location>
</feature>
<dbReference type="InterPro" id="IPR036314">
    <property type="entry name" value="SOD_C_sf"/>
</dbReference>
<dbReference type="Gene3D" id="3.55.40.20">
    <property type="entry name" value="Iron/manganese superoxide dismutase, C-terminal domain"/>
    <property type="match status" value="1"/>
</dbReference>
<feature type="signal peptide" evidence="5">
    <location>
        <begin position="1"/>
        <end position="28"/>
    </location>
</feature>
<dbReference type="AlphaFoldDB" id="A0A3M9XQF2"/>
<dbReference type="GO" id="GO:0004784">
    <property type="term" value="F:superoxide dismutase activity"/>
    <property type="evidence" value="ECO:0007669"/>
    <property type="project" value="UniProtKB-EC"/>
</dbReference>
<dbReference type="EC" id="1.15.1.1" evidence="2"/>
<reference evidence="7 8" key="1">
    <citation type="submission" date="2018-08" db="EMBL/GenBank/DDBJ databases">
        <title>Genome sequence of Methylocystis hirsuta CSC1, a methanotroph able to accumulate PHAs.</title>
        <authorList>
            <person name="Bordel S."/>
            <person name="Rodriguez E."/>
            <person name="Gancedo J."/>
            <person name="Munoz R."/>
        </authorList>
    </citation>
    <scope>NUCLEOTIDE SEQUENCE [LARGE SCALE GENOMIC DNA]</scope>
    <source>
        <strain evidence="7 8">CSC1</strain>
    </source>
</reference>
<evidence type="ECO:0000313" key="8">
    <source>
        <dbReference type="Proteomes" id="UP000268623"/>
    </source>
</evidence>